<dbReference type="Gene3D" id="3.40.50.620">
    <property type="entry name" value="HUPs"/>
    <property type="match status" value="1"/>
</dbReference>
<evidence type="ECO:0000256" key="10">
    <source>
        <dbReference type="ARBA" id="ARBA00022917"/>
    </source>
</evidence>
<comment type="cofactor">
    <cofactor evidence="12">
        <name>Zn(2+)</name>
        <dbReference type="ChEBI" id="CHEBI:29105"/>
    </cofactor>
    <text evidence="12">Binds 1 zinc ion per subunit.</text>
</comment>
<proteinExistence type="inferred from homology"/>
<evidence type="ECO:0000313" key="14">
    <source>
        <dbReference type="EMBL" id="SCW46270.1"/>
    </source>
</evidence>
<feature type="binding site" evidence="12">
    <location>
        <position position="263"/>
    </location>
    <ligand>
        <name>Zn(2+)</name>
        <dbReference type="ChEBI" id="CHEBI:29105"/>
    </ligand>
</feature>
<sequence length="505" mass="56239">MITTENLHKTLMTLHIHDTLSGQKVPFEPTNPDRVTMYVCGPTVYNYAHIGNARPVVVFDVLFRLLRHLYGEDKVVYARNITDVDDKINKKAIDEGVDISVITNKFADIYNADMAALNALPPTYQPRATEHMPDMVAMIEDLIARGAAYVTDDGEVLFRVAEYDAGSGRYGKLAKRSLDDMIAGARVEVAENKDNAADFVLWKPSKPGEPVWPGPPNPSTGKPLPGRPGWHIECSAMSEAVLQLPIDIHGGGQDLIFPHHTNEIAQSCAAHGHSDPAAYAKYWMHNGFLDFSGEKMSKSLGNVVLVHDLIKDYPGEVIRWALLSGHYRSPLNWTPELLEQSRKEIDSLYQLMRDVKARNFHIVSDYRTLEVEANNLAEGVIAELRDDLNTPEAKRLLFALRDSLRGEFRWADEGNDREVPTSIILRALQIVSGVFGILQQDPEAWFRGGASDDLTAQVEALLVERATARAAKNWPESDRIRDALNALNVEVMDGPNGATWKVKGK</sequence>
<dbReference type="InterPro" id="IPR014729">
    <property type="entry name" value="Rossmann-like_a/b/a_fold"/>
</dbReference>
<comment type="subcellular location">
    <subcellularLocation>
        <location evidence="1 12">Cytoplasm</location>
    </subcellularLocation>
</comment>
<feature type="binding site" evidence="12">
    <location>
        <position position="40"/>
    </location>
    <ligand>
        <name>Zn(2+)</name>
        <dbReference type="ChEBI" id="CHEBI:29105"/>
    </ligand>
</feature>
<evidence type="ECO:0000256" key="9">
    <source>
        <dbReference type="ARBA" id="ARBA00022840"/>
    </source>
</evidence>
<feature type="binding site" evidence="12">
    <location>
        <position position="234"/>
    </location>
    <ligand>
        <name>Zn(2+)</name>
        <dbReference type="ChEBI" id="CHEBI:29105"/>
    </ligand>
</feature>
<keyword evidence="5 12" id="KW-0436">Ligase</keyword>
<feature type="binding site" evidence="12">
    <location>
        <position position="298"/>
    </location>
    <ligand>
        <name>ATP</name>
        <dbReference type="ChEBI" id="CHEBI:30616"/>
    </ligand>
</feature>
<evidence type="ECO:0000256" key="2">
    <source>
        <dbReference type="ARBA" id="ARBA00005594"/>
    </source>
</evidence>
<dbReference type="PRINTS" id="PR00983">
    <property type="entry name" value="TRNASYNTHCYS"/>
</dbReference>
<dbReference type="STRING" id="260084.SAMN02927928_1402"/>
<keyword evidence="10 12" id="KW-0648">Protein biosynthesis</keyword>
<dbReference type="Gene3D" id="1.20.120.1910">
    <property type="entry name" value="Cysteine-tRNA ligase, C-terminal anti-codon recognition domain"/>
    <property type="match status" value="1"/>
</dbReference>
<keyword evidence="8 12" id="KW-0862">Zinc</keyword>
<dbReference type="GO" id="GO:0006423">
    <property type="term" value="P:cysteinyl-tRNA aminoacylation"/>
    <property type="evidence" value="ECO:0007669"/>
    <property type="project" value="UniProtKB-UniRule"/>
</dbReference>
<keyword evidence="6 12" id="KW-0479">Metal-binding</keyword>
<keyword evidence="7 12" id="KW-0547">Nucleotide-binding</keyword>
<feature type="short sequence motif" description="'KMSKS' region" evidence="12">
    <location>
        <begin position="295"/>
        <end position="299"/>
    </location>
</feature>
<dbReference type="NCBIfam" id="TIGR00435">
    <property type="entry name" value="cysS"/>
    <property type="match status" value="1"/>
</dbReference>
<evidence type="ECO:0000256" key="6">
    <source>
        <dbReference type="ARBA" id="ARBA00022723"/>
    </source>
</evidence>
<dbReference type="AlphaFoldDB" id="A0A1G4QNT4"/>
<accession>A0A1G4QNT4</accession>
<dbReference type="SUPFAM" id="SSF52374">
    <property type="entry name" value="Nucleotidylyl transferase"/>
    <property type="match status" value="1"/>
</dbReference>
<evidence type="ECO:0000256" key="7">
    <source>
        <dbReference type="ARBA" id="ARBA00022741"/>
    </source>
</evidence>
<comment type="catalytic activity">
    <reaction evidence="12">
        <text>tRNA(Cys) + L-cysteine + ATP = L-cysteinyl-tRNA(Cys) + AMP + diphosphate</text>
        <dbReference type="Rhea" id="RHEA:17773"/>
        <dbReference type="Rhea" id="RHEA-COMP:9661"/>
        <dbReference type="Rhea" id="RHEA-COMP:9679"/>
        <dbReference type="ChEBI" id="CHEBI:30616"/>
        <dbReference type="ChEBI" id="CHEBI:33019"/>
        <dbReference type="ChEBI" id="CHEBI:35235"/>
        <dbReference type="ChEBI" id="CHEBI:78442"/>
        <dbReference type="ChEBI" id="CHEBI:78517"/>
        <dbReference type="ChEBI" id="CHEBI:456215"/>
        <dbReference type="EC" id="6.1.1.16"/>
    </reaction>
</comment>
<evidence type="ECO:0000256" key="1">
    <source>
        <dbReference type="ARBA" id="ARBA00004496"/>
    </source>
</evidence>
<dbReference type="Pfam" id="PF23493">
    <property type="entry name" value="CysS_C"/>
    <property type="match status" value="1"/>
</dbReference>
<dbReference type="GO" id="GO:0005524">
    <property type="term" value="F:ATP binding"/>
    <property type="evidence" value="ECO:0007669"/>
    <property type="project" value="UniProtKB-UniRule"/>
</dbReference>
<dbReference type="Pfam" id="PF01406">
    <property type="entry name" value="tRNA-synt_1e"/>
    <property type="match status" value="1"/>
</dbReference>
<feature type="domain" description="Cysteinyl-tRNA synthetase class Ia DALR" evidence="13">
    <location>
        <begin position="379"/>
        <end position="446"/>
    </location>
</feature>
<keyword evidence="11 12" id="KW-0030">Aminoacyl-tRNA synthetase</keyword>
<dbReference type="PANTHER" id="PTHR10890:SF3">
    <property type="entry name" value="CYSTEINE--TRNA LIGASE, CYTOPLASMIC"/>
    <property type="match status" value="1"/>
</dbReference>
<evidence type="ECO:0000256" key="3">
    <source>
        <dbReference type="ARBA" id="ARBA00011245"/>
    </source>
</evidence>
<dbReference type="SMART" id="SM00840">
    <property type="entry name" value="DALR_2"/>
    <property type="match status" value="1"/>
</dbReference>
<protein>
    <recommendedName>
        <fullName evidence="12">Cysteine--tRNA ligase</fullName>
        <ecNumber evidence="12">6.1.1.16</ecNumber>
    </recommendedName>
    <alternativeName>
        <fullName evidence="12">Cysteinyl-tRNA synthetase</fullName>
        <shortName evidence="12">CysRS</shortName>
    </alternativeName>
</protein>
<evidence type="ECO:0000256" key="12">
    <source>
        <dbReference type="HAMAP-Rule" id="MF_00041"/>
    </source>
</evidence>
<keyword evidence="15" id="KW-1185">Reference proteome</keyword>
<keyword evidence="9 12" id="KW-0067">ATP-binding</keyword>
<evidence type="ECO:0000259" key="13">
    <source>
        <dbReference type="SMART" id="SM00840"/>
    </source>
</evidence>
<gene>
    <name evidence="12" type="primary">cysS</name>
    <name evidence="14" type="ORF">SAMN02927928_1402</name>
</gene>
<dbReference type="PANTHER" id="PTHR10890">
    <property type="entry name" value="CYSTEINYL-TRNA SYNTHETASE"/>
    <property type="match status" value="1"/>
</dbReference>
<evidence type="ECO:0000256" key="8">
    <source>
        <dbReference type="ARBA" id="ARBA00022833"/>
    </source>
</evidence>
<dbReference type="InterPro" id="IPR015803">
    <property type="entry name" value="Cys-tRNA-ligase"/>
</dbReference>
<organism evidence="14 15">
    <name type="scientific">Asticcacaulis taihuensis</name>
    <dbReference type="NCBI Taxonomy" id="260084"/>
    <lineage>
        <taxon>Bacteria</taxon>
        <taxon>Pseudomonadati</taxon>
        <taxon>Pseudomonadota</taxon>
        <taxon>Alphaproteobacteria</taxon>
        <taxon>Caulobacterales</taxon>
        <taxon>Caulobacteraceae</taxon>
        <taxon>Asticcacaulis</taxon>
    </lineage>
</organism>
<reference evidence="15" key="1">
    <citation type="submission" date="2016-10" db="EMBL/GenBank/DDBJ databases">
        <authorList>
            <person name="Varghese N."/>
            <person name="Submissions S."/>
        </authorList>
    </citation>
    <scope>NUCLEOTIDE SEQUENCE [LARGE SCALE GENOMIC DNA]</scope>
    <source>
        <strain evidence="15">CGMCC 1.3431</strain>
    </source>
</reference>
<feature type="binding site" evidence="12">
    <location>
        <position position="259"/>
    </location>
    <ligand>
        <name>Zn(2+)</name>
        <dbReference type="ChEBI" id="CHEBI:29105"/>
    </ligand>
</feature>
<dbReference type="SUPFAM" id="SSF47323">
    <property type="entry name" value="Anticodon-binding domain of a subclass of class I aminoacyl-tRNA synthetases"/>
    <property type="match status" value="1"/>
</dbReference>
<evidence type="ECO:0000256" key="11">
    <source>
        <dbReference type="ARBA" id="ARBA00023146"/>
    </source>
</evidence>
<dbReference type="EC" id="6.1.1.16" evidence="12"/>
<dbReference type="EMBL" id="FMTS01000001">
    <property type="protein sequence ID" value="SCW46270.1"/>
    <property type="molecule type" value="Genomic_DNA"/>
</dbReference>
<name>A0A1G4QNT4_9CAUL</name>
<comment type="subunit">
    <text evidence="3 12">Monomer.</text>
</comment>
<dbReference type="InterPro" id="IPR024909">
    <property type="entry name" value="Cys-tRNA/MSH_ligase"/>
</dbReference>
<keyword evidence="4 12" id="KW-0963">Cytoplasm</keyword>
<dbReference type="CDD" id="cd00672">
    <property type="entry name" value="CysRS_core"/>
    <property type="match status" value="1"/>
</dbReference>
<comment type="similarity">
    <text evidence="2 12">Belongs to the class-I aminoacyl-tRNA synthetase family.</text>
</comment>
<dbReference type="GO" id="GO:0008270">
    <property type="term" value="F:zinc ion binding"/>
    <property type="evidence" value="ECO:0007669"/>
    <property type="project" value="UniProtKB-UniRule"/>
</dbReference>
<dbReference type="HAMAP" id="MF_00041">
    <property type="entry name" value="Cys_tRNA_synth"/>
    <property type="match status" value="1"/>
</dbReference>
<dbReference type="InterPro" id="IPR015273">
    <property type="entry name" value="Cys-tRNA-synt_Ia_DALR"/>
</dbReference>
<evidence type="ECO:0000313" key="15">
    <source>
        <dbReference type="Proteomes" id="UP000199150"/>
    </source>
</evidence>
<dbReference type="InterPro" id="IPR009080">
    <property type="entry name" value="tRNAsynth_Ia_anticodon-bd"/>
</dbReference>
<dbReference type="GO" id="GO:0005829">
    <property type="term" value="C:cytosol"/>
    <property type="evidence" value="ECO:0007669"/>
    <property type="project" value="TreeGrafter"/>
</dbReference>
<feature type="short sequence motif" description="'HIGH' region" evidence="12">
    <location>
        <begin position="42"/>
        <end position="52"/>
    </location>
</feature>
<dbReference type="GO" id="GO:0004817">
    <property type="term" value="F:cysteine-tRNA ligase activity"/>
    <property type="evidence" value="ECO:0007669"/>
    <property type="project" value="UniProtKB-UniRule"/>
</dbReference>
<evidence type="ECO:0000256" key="4">
    <source>
        <dbReference type="ARBA" id="ARBA00022490"/>
    </source>
</evidence>
<dbReference type="InterPro" id="IPR032678">
    <property type="entry name" value="tRNA-synt_1_cat_dom"/>
</dbReference>
<dbReference type="Proteomes" id="UP000199150">
    <property type="component" value="Unassembled WGS sequence"/>
</dbReference>
<evidence type="ECO:0000256" key="5">
    <source>
        <dbReference type="ARBA" id="ARBA00022598"/>
    </source>
</evidence>
<dbReference type="InterPro" id="IPR056411">
    <property type="entry name" value="CysS_C"/>
</dbReference>